<gene>
    <name evidence="2" type="ORF">ACFPOU_22240</name>
</gene>
<accession>A0ABW0PMF5</accession>
<evidence type="ECO:0008006" key="4">
    <source>
        <dbReference type="Google" id="ProtNLM"/>
    </source>
</evidence>
<keyword evidence="1" id="KW-0732">Signal</keyword>
<reference evidence="3" key="1">
    <citation type="journal article" date="2019" name="Int. J. Syst. Evol. Microbiol.">
        <title>The Global Catalogue of Microorganisms (GCM) 10K type strain sequencing project: providing services to taxonomists for standard genome sequencing and annotation.</title>
        <authorList>
            <consortium name="The Broad Institute Genomics Platform"/>
            <consortium name="The Broad Institute Genome Sequencing Center for Infectious Disease"/>
            <person name="Wu L."/>
            <person name="Ma J."/>
        </authorList>
    </citation>
    <scope>NUCLEOTIDE SEQUENCE [LARGE SCALE GENOMIC DNA]</scope>
    <source>
        <strain evidence="3">CCUG 38813</strain>
    </source>
</reference>
<evidence type="ECO:0000313" key="2">
    <source>
        <dbReference type="EMBL" id="MFC5513826.1"/>
    </source>
</evidence>
<protein>
    <recommendedName>
        <fullName evidence="4">Transmembrane protein</fullName>
    </recommendedName>
</protein>
<proteinExistence type="predicted"/>
<comment type="caution">
    <text evidence="2">The sequence shown here is derived from an EMBL/GenBank/DDBJ whole genome shotgun (WGS) entry which is preliminary data.</text>
</comment>
<feature type="signal peptide" evidence="1">
    <location>
        <begin position="1"/>
        <end position="23"/>
    </location>
</feature>
<sequence length="318" mass="34989">MPPLRRLRHAAALLTLLSAAAFGAARDGGREGREEHRFGVIGHGFDKPGDEHFKKALAETSEQSIAFVVVTGIKAAGEPCSDKLYQERYELIGKARRPVIVLPAGSDWTDCRNSAGRTNAVERLNRMRELFHGEPHSLGVRKLPLTRLSMSPRFRSYAENAHWTVDSVLYATVNLPANNNHYLAAAGRNSEYEDRAVATRFWLNRLFTLARRDKVDAIVLFSEGDLKPLAAPTGLRGLLRRAPVTRDGFAAPRNQVQLLAQKFEGKVLLVDSAALPKKARPAIEWRANVGHVSVGGEAVEVKVTPGEKALFSLKDASE</sequence>
<keyword evidence="3" id="KW-1185">Reference proteome</keyword>
<name>A0ABW0PMF5_9BURK</name>
<dbReference type="Proteomes" id="UP001596031">
    <property type="component" value="Unassembled WGS sequence"/>
</dbReference>
<evidence type="ECO:0000313" key="3">
    <source>
        <dbReference type="Proteomes" id="UP001596031"/>
    </source>
</evidence>
<evidence type="ECO:0000256" key="1">
    <source>
        <dbReference type="SAM" id="SignalP"/>
    </source>
</evidence>
<dbReference type="RefSeq" id="WP_379726740.1">
    <property type="nucleotide sequence ID" value="NZ_JBHSMS010000079.1"/>
</dbReference>
<organism evidence="2 3">
    <name type="scientific">Massilia jejuensis</name>
    <dbReference type="NCBI Taxonomy" id="648894"/>
    <lineage>
        <taxon>Bacteria</taxon>
        <taxon>Pseudomonadati</taxon>
        <taxon>Pseudomonadota</taxon>
        <taxon>Betaproteobacteria</taxon>
        <taxon>Burkholderiales</taxon>
        <taxon>Oxalobacteraceae</taxon>
        <taxon>Telluria group</taxon>
        <taxon>Massilia</taxon>
    </lineage>
</organism>
<feature type="chain" id="PRO_5046792525" description="Transmembrane protein" evidence="1">
    <location>
        <begin position="24"/>
        <end position="318"/>
    </location>
</feature>
<dbReference type="EMBL" id="JBHSMS010000079">
    <property type="protein sequence ID" value="MFC5513826.1"/>
    <property type="molecule type" value="Genomic_DNA"/>
</dbReference>